<keyword evidence="6" id="KW-0902">Two-component regulatory system</keyword>
<keyword evidence="9" id="KW-0547">Nucleotide-binding</keyword>
<dbReference type="RefSeq" id="WP_268062620.1">
    <property type="nucleotide sequence ID" value="NZ_JAPQFJ010000022.1"/>
</dbReference>
<dbReference type="Pfam" id="PF02518">
    <property type="entry name" value="HATPase_c"/>
    <property type="match status" value="1"/>
</dbReference>
<dbReference type="PRINTS" id="PR00344">
    <property type="entry name" value="BCTRLSENSOR"/>
</dbReference>
<dbReference type="SMART" id="SM00387">
    <property type="entry name" value="HATPase_c"/>
    <property type="match status" value="1"/>
</dbReference>
<evidence type="ECO:0000313" key="10">
    <source>
        <dbReference type="Proteomes" id="UP001144612"/>
    </source>
</evidence>
<dbReference type="SUPFAM" id="SSF55785">
    <property type="entry name" value="PYP-like sensor domain (PAS domain)"/>
    <property type="match status" value="2"/>
</dbReference>
<dbReference type="InterPro" id="IPR003661">
    <property type="entry name" value="HisK_dim/P_dom"/>
</dbReference>
<dbReference type="InterPro" id="IPR000700">
    <property type="entry name" value="PAS-assoc_C"/>
</dbReference>
<dbReference type="Proteomes" id="UP001144612">
    <property type="component" value="Unassembled WGS sequence"/>
</dbReference>
<evidence type="ECO:0000313" key="9">
    <source>
        <dbReference type="EMBL" id="MCY6960183.1"/>
    </source>
</evidence>
<dbReference type="EMBL" id="JAPQFJ010000022">
    <property type="protein sequence ID" value="MCY6960183.1"/>
    <property type="molecule type" value="Genomic_DNA"/>
</dbReference>
<dbReference type="SUPFAM" id="SSF47384">
    <property type="entry name" value="Homodimeric domain of signal transducing histidine kinase"/>
    <property type="match status" value="1"/>
</dbReference>
<dbReference type="InterPro" id="IPR036890">
    <property type="entry name" value="HATPase_C_sf"/>
</dbReference>
<dbReference type="PROSITE" id="PS50109">
    <property type="entry name" value="HIS_KIN"/>
    <property type="match status" value="1"/>
</dbReference>
<evidence type="ECO:0000256" key="1">
    <source>
        <dbReference type="ARBA" id="ARBA00000085"/>
    </source>
</evidence>
<evidence type="ECO:0000256" key="4">
    <source>
        <dbReference type="ARBA" id="ARBA00022679"/>
    </source>
</evidence>
<dbReference type="GO" id="GO:0005524">
    <property type="term" value="F:ATP binding"/>
    <property type="evidence" value="ECO:0007669"/>
    <property type="project" value="UniProtKB-KW"/>
</dbReference>
<name>A0ABT4DEU2_9CLOT</name>
<comment type="caution">
    <text evidence="9">The sequence shown here is derived from an EMBL/GenBank/DDBJ whole genome shotgun (WGS) entry which is preliminary data.</text>
</comment>
<accession>A0ABT4DEU2</accession>
<dbReference type="InterPro" id="IPR035965">
    <property type="entry name" value="PAS-like_dom_sf"/>
</dbReference>
<dbReference type="InterPro" id="IPR036097">
    <property type="entry name" value="HisK_dim/P_sf"/>
</dbReference>
<dbReference type="Gene3D" id="3.30.450.20">
    <property type="entry name" value="PAS domain"/>
    <property type="match status" value="2"/>
</dbReference>
<protein>
    <recommendedName>
        <fullName evidence="2">histidine kinase</fullName>
        <ecNumber evidence="2">2.7.13.3</ecNumber>
    </recommendedName>
</protein>
<dbReference type="CDD" id="cd00082">
    <property type="entry name" value="HisKA"/>
    <property type="match status" value="1"/>
</dbReference>
<keyword evidence="3" id="KW-0597">Phosphoprotein</keyword>
<comment type="catalytic activity">
    <reaction evidence="1">
        <text>ATP + protein L-histidine = ADP + protein N-phospho-L-histidine.</text>
        <dbReference type="EC" id="2.7.13.3"/>
    </reaction>
</comment>
<evidence type="ECO:0000259" key="8">
    <source>
        <dbReference type="PROSITE" id="PS50113"/>
    </source>
</evidence>
<dbReference type="InterPro" id="IPR013767">
    <property type="entry name" value="PAS_fold"/>
</dbReference>
<dbReference type="NCBIfam" id="TIGR00229">
    <property type="entry name" value="sensory_box"/>
    <property type="match status" value="1"/>
</dbReference>
<dbReference type="SUPFAM" id="SSF55874">
    <property type="entry name" value="ATPase domain of HSP90 chaperone/DNA topoisomerase II/histidine kinase"/>
    <property type="match status" value="1"/>
</dbReference>
<dbReference type="PANTHER" id="PTHR43047">
    <property type="entry name" value="TWO-COMPONENT HISTIDINE PROTEIN KINASE"/>
    <property type="match status" value="1"/>
</dbReference>
<evidence type="ECO:0000256" key="5">
    <source>
        <dbReference type="ARBA" id="ARBA00022777"/>
    </source>
</evidence>
<dbReference type="PANTHER" id="PTHR43047:SF72">
    <property type="entry name" value="OSMOSENSING HISTIDINE PROTEIN KINASE SLN1"/>
    <property type="match status" value="1"/>
</dbReference>
<dbReference type="Gene3D" id="1.10.287.130">
    <property type="match status" value="1"/>
</dbReference>
<evidence type="ECO:0000256" key="2">
    <source>
        <dbReference type="ARBA" id="ARBA00012438"/>
    </source>
</evidence>
<keyword evidence="9" id="KW-0067">ATP-binding</keyword>
<evidence type="ECO:0000259" key="7">
    <source>
        <dbReference type="PROSITE" id="PS50109"/>
    </source>
</evidence>
<gene>
    <name evidence="9" type="ORF">OW729_16320</name>
</gene>
<dbReference type="PROSITE" id="PS50113">
    <property type="entry name" value="PAC"/>
    <property type="match status" value="1"/>
</dbReference>
<sequence>MKLFFKIVLIIFSLYFILDNFKAYRHIKNQNKKLDLNENLLECILNSTGDGILVVSLDYEILHFNNNFLNLWNLSKNLSLDKYKGHELIDLVSDQLKYPIKFKKDIELTFKENKEMKQIVLFKDNRIIEQYSRPLIINFETIGRVWSFKDITKETNANNLIEKNAQQYKKLIEFLPAGILIHIKGNILFCNTEFCNLLSVNNQNFLVGKNILDFVHKDYIDIVRNRINEVQVESKTPKPLEEKLVTIDGKIIEVNVSTCPYMYEGKMASLVVFQDITEHKQAEALRKKVEEKQRLLDQAKKYSELESQFFSNLSHEFRTPLNVLYSCLQLTSSLIENSNEYELGQVIVKLNGYTSSMKNNCFRLMKMVNNLIDITKIKSGYLKVYFKNENIVSLVENIVLSSSQYIEQSGLSLIFDTDTEEKIMACDSYFIERIILNLLSNSTKFTPKGGKILVTLYDKSKHIVISVKDTGIGISKENQSMIFDPFTQIDKSLTRKREGSGIGLYIVKSLVHLLGGEINIRSRLGNGSEFIIQLPSFLVSNPAMNLETRFDYGNIDTANNVKIEFSDIY</sequence>
<dbReference type="SMART" id="SM00091">
    <property type="entry name" value="PAS"/>
    <property type="match status" value="2"/>
</dbReference>
<evidence type="ECO:0000256" key="3">
    <source>
        <dbReference type="ARBA" id="ARBA00022553"/>
    </source>
</evidence>
<dbReference type="CDD" id="cd16922">
    <property type="entry name" value="HATPase_EvgS-ArcB-TorS-like"/>
    <property type="match status" value="1"/>
</dbReference>
<reference evidence="9" key="1">
    <citation type="submission" date="2022-12" db="EMBL/GenBank/DDBJ databases">
        <title>Clostridium sp. nov., isolated from industrial wastewater.</title>
        <authorList>
            <person name="Jiayan W."/>
        </authorList>
    </citation>
    <scope>NUCLEOTIDE SEQUENCE</scope>
    <source>
        <strain evidence="9">ZC22-4</strain>
    </source>
</reference>
<organism evidence="9 10">
    <name type="scientific">Clostridium brassicae</name>
    <dbReference type="NCBI Taxonomy" id="2999072"/>
    <lineage>
        <taxon>Bacteria</taxon>
        <taxon>Bacillati</taxon>
        <taxon>Bacillota</taxon>
        <taxon>Clostridia</taxon>
        <taxon>Eubacteriales</taxon>
        <taxon>Clostridiaceae</taxon>
        <taxon>Clostridium</taxon>
    </lineage>
</organism>
<dbReference type="Pfam" id="PF00989">
    <property type="entry name" value="PAS"/>
    <property type="match status" value="1"/>
</dbReference>
<evidence type="ECO:0000256" key="6">
    <source>
        <dbReference type="ARBA" id="ARBA00023012"/>
    </source>
</evidence>
<dbReference type="InterPro" id="IPR005467">
    <property type="entry name" value="His_kinase_dom"/>
</dbReference>
<keyword evidence="10" id="KW-1185">Reference proteome</keyword>
<dbReference type="InterPro" id="IPR003594">
    <property type="entry name" value="HATPase_dom"/>
</dbReference>
<dbReference type="Pfam" id="PF00512">
    <property type="entry name" value="HisKA"/>
    <property type="match status" value="1"/>
</dbReference>
<keyword evidence="5" id="KW-0418">Kinase</keyword>
<keyword evidence="4" id="KW-0808">Transferase</keyword>
<feature type="domain" description="Histidine kinase" evidence="7">
    <location>
        <begin position="312"/>
        <end position="538"/>
    </location>
</feature>
<dbReference type="InterPro" id="IPR004358">
    <property type="entry name" value="Sig_transdc_His_kin-like_C"/>
</dbReference>
<proteinExistence type="predicted"/>
<dbReference type="CDD" id="cd00130">
    <property type="entry name" value="PAS"/>
    <property type="match status" value="1"/>
</dbReference>
<feature type="domain" description="PAC" evidence="8">
    <location>
        <begin position="238"/>
        <end position="288"/>
    </location>
</feature>
<dbReference type="InterPro" id="IPR000014">
    <property type="entry name" value="PAS"/>
</dbReference>
<dbReference type="SMART" id="SM00388">
    <property type="entry name" value="HisKA"/>
    <property type="match status" value="1"/>
</dbReference>
<dbReference type="EC" id="2.7.13.3" evidence="2"/>
<dbReference type="Gene3D" id="3.30.565.10">
    <property type="entry name" value="Histidine kinase-like ATPase, C-terminal domain"/>
    <property type="match status" value="1"/>
</dbReference>